<evidence type="ECO:0000256" key="4">
    <source>
        <dbReference type="ARBA" id="ARBA00022827"/>
    </source>
</evidence>
<name>A0ABW5FLH1_9PSEU</name>
<evidence type="ECO:0000256" key="1">
    <source>
        <dbReference type="ARBA" id="ARBA00001974"/>
    </source>
</evidence>
<evidence type="ECO:0000313" key="6">
    <source>
        <dbReference type="EMBL" id="MFD2415893.1"/>
    </source>
</evidence>
<dbReference type="InterPro" id="IPR000172">
    <property type="entry name" value="GMC_OxRdtase_N"/>
</dbReference>
<dbReference type="SUPFAM" id="SSF54373">
    <property type="entry name" value="FAD-linked reductases, C-terminal domain"/>
    <property type="match status" value="1"/>
</dbReference>
<dbReference type="Pfam" id="PF00732">
    <property type="entry name" value="GMC_oxred_N"/>
    <property type="match status" value="1"/>
</dbReference>
<organism evidence="6 7">
    <name type="scientific">Amycolatopsis pigmentata</name>
    <dbReference type="NCBI Taxonomy" id="450801"/>
    <lineage>
        <taxon>Bacteria</taxon>
        <taxon>Bacillati</taxon>
        <taxon>Actinomycetota</taxon>
        <taxon>Actinomycetes</taxon>
        <taxon>Pseudonocardiales</taxon>
        <taxon>Pseudonocardiaceae</taxon>
        <taxon>Amycolatopsis</taxon>
    </lineage>
</organism>
<accession>A0ABW5FLH1</accession>
<dbReference type="RefSeq" id="WP_378262107.1">
    <property type="nucleotide sequence ID" value="NZ_JBHUKR010000004.1"/>
</dbReference>
<dbReference type="PANTHER" id="PTHR11552">
    <property type="entry name" value="GLUCOSE-METHANOL-CHOLINE GMC OXIDOREDUCTASE"/>
    <property type="match status" value="1"/>
</dbReference>
<dbReference type="PIRSF" id="PIRSF000137">
    <property type="entry name" value="Alcohol_oxidase"/>
    <property type="match status" value="1"/>
</dbReference>
<dbReference type="InterPro" id="IPR012132">
    <property type="entry name" value="GMC_OxRdtase"/>
</dbReference>
<dbReference type="PANTHER" id="PTHR11552:SF147">
    <property type="entry name" value="CHOLINE DEHYDROGENASE, MITOCHONDRIAL"/>
    <property type="match status" value="1"/>
</dbReference>
<dbReference type="EMBL" id="JBHUKR010000004">
    <property type="protein sequence ID" value="MFD2415893.1"/>
    <property type="molecule type" value="Genomic_DNA"/>
</dbReference>
<dbReference type="Pfam" id="PF05199">
    <property type="entry name" value="GMC_oxred_C"/>
    <property type="match status" value="1"/>
</dbReference>
<protein>
    <submittedName>
        <fullName evidence="6">GMC family oxidoreductase</fullName>
    </submittedName>
</protein>
<comment type="caution">
    <text evidence="6">The sequence shown here is derived from an EMBL/GenBank/DDBJ whole genome shotgun (WGS) entry which is preliminary data.</text>
</comment>
<evidence type="ECO:0000313" key="7">
    <source>
        <dbReference type="Proteomes" id="UP001597417"/>
    </source>
</evidence>
<dbReference type="InterPro" id="IPR007867">
    <property type="entry name" value="GMC_OxRtase_C"/>
</dbReference>
<dbReference type="Proteomes" id="UP001597417">
    <property type="component" value="Unassembled WGS sequence"/>
</dbReference>
<keyword evidence="7" id="KW-1185">Reference proteome</keyword>
<proteinExistence type="inferred from homology"/>
<dbReference type="InterPro" id="IPR036188">
    <property type="entry name" value="FAD/NAD-bd_sf"/>
</dbReference>
<feature type="domain" description="Glucose-methanol-choline oxidoreductase N-terminal" evidence="5">
    <location>
        <begin position="266"/>
        <end position="280"/>
    </location>
</feature>
<dbReference type="PROSITE" id="PS00624">
    <property type="entry name" value="GMC_OXRED_2"/>
    <property type="match status" value="1"/>
</dbReference>
<gene>
    <name evidence="6" type="ORF">ACFSXZ_06085</name>
</gene>
<evidence type="ECO:0000256" key="3">
    <source>
        <dbReference type="ARBA" id="ARBA00022630"/>
    </source>
</evidence>
<keyword evidence="4" id="KW-0274">FAD</keyword>
<sequence>MESDHWDVIVVGAGSAGAALAGRLSERPELRVLVLEAGPDWLAADCPPTLRNPTNMYKWDVTTQGAVPPEYQWQGQSARRIAGRSAAPYLRGRGLGGCSSVNGCYAIRPPVEEFVDWVAAGYHGWGPDDVLPYFARLERDADFPDEPYHGQDGPTPITRVPQEEWGSIDEGLRDSALRLGHKWEADHNAPRTEGVALTASNIENGLRATTNDSYLEPARKRDNLRIVGNALVDRVLLTAGRATGVSAIVDGQPREFRAGEVILSAGALLSPAILQRSGIGPAGLLSALDIPVVADLPVGVGLQDHAGFELLLKIPRARPAASGRRRGNCTVRHSSGLPDSGFGDLLLTDVNVAPGGDLGGLLCKLAHCHSRGSVRISSRDPETPPSADFNLLGDPRDVALARFALRHAFDLVRAGGFPAGTSFVDVNGDDVDLAMSDPELDGWAAAVIRDTAHAASGCSIGGPDHPAVLDLECRVRGVENLRVADTSVLPTVPRANTHLTAIMIGERVADWVKESR</sequence>
<dbReference type="SUPFAM" id="SSF51905">
    <property type="entry name" value="FAD/NAD(P)-binding domain"/>
    <property type="match status" value="1"/>
</dbReference>
<keyword evidence="3" id="KW-0285">Flavoprotein</keyword>
<evidence type="ECO:0000256" key="2">
    <source>
        <dbReference type="ARBA" id="ARBA00010790"/>
    </source>
</evidence>
<comment type="similarity">
    <text evidence="2">Belongs to the GMC oxidoreductase family.</text>
</comment>
<evidence type="ECO:0000259" key="5">
    <source>
        <dbReference type="PROSITE" id="PS00624"/>
    </source>
</evidence>
<reference evidence="7" key="1">
    <citation type="journal article" date="2019" name="Int. J. Syst. Evol. Microbiol.">
        <title>The Global Catalogue of Microorganisms (GCM) 10K type strain sequencing project: providing services to taxonomists for standard genome sequencing and annotation.</title>
        <authorList>
            <consortium name="The Broad Institute Genomics Platform"/>
            <consortium name="The Broad Institute Genome Sequencing Center for Infectious Disease"/>
            <person name="Wu L."/>
            <person name="Ma J."/>
        </authorList>
    </citation>
    <scope>NUCLEOTIDE SEQUENCE [LARGE SCALE GENOMIC DNA]</scope>
    <source>
        <strain evidence="7">CGMCC 4.7645</strain>
    </source>
</reference>
<dbReference type="Gene3D" id="3.50.50.60">
    <property type="entry name" value="FAD/NAD(P)-binding domain"/>
    <property type="match status" value="1"/>
</dbReference>
<comment type="cofactor">
    <cofactor evidence="1">
        <name>FAD</name>
        <dbReference type="ChEBI" id="CHEBI:57692"/>
    </cofactor>
</comment>
<dbReference type="Gene3D" id="3.30.410.40">
    <property type="match status" value="1"/>
</dbReference>